<name>A0A179UIF8_BLAGS</name>
<dbReference type="KEGG" id="bgh:BDBG_16874"/>
<accession>A0A179UIF8</accession>
<feature type="compositionally biased region" description="Polar residues" evidence="1">
    <location>
        <begin position="76"/>
        <end position="87"/>
    </location>
</feature>
<evidence type="ECO:0000313" key="2">
    <source>
        <dbReference type="EMBL" id="OAT07640.1"/>
    </source>
</evidence>
<dbReference type="InterPro" id="IPR011009">
    <property type="entry name" value="Kinase-like_dom_sf"/>
</dbReference>
<dbReference type="RefSeq" id="XP_031577876.1">
    <property type="nucleotide sequence ID" value="XM_031724735.1"/>
</dbReference>
<sequence length="1489" mass="164785">MPSNLSKGKAPAIEPDPVNSRTVTSPPLSPLTERSVSPENSFPPHEFTKAPEARQANSTVANSSLSQKPAPPTSDPAASNNANQSEAPGTPGGPGTSSEQELVWNDDMLDKMMAEEEIDKNDSLTKEQKVAKKQYVQKVEALYESLGRTEVLNKDFFPELNISYFDRIHIANCIFRAEENNVYALLELPQDATHEMAACSIKKLEMILEIPACSHEAEAKVVARAREKLATIKANLIQTVAGVANALERVRLDELKEPLVKKPRDAHVSATAHLKKLFAAHQCGEIIISGVFDKEKPSAQVVAHLGAIDRINRDLMEWNSERGLSPKLGTIDVLSISSWSKLPPQELFTYAEDDIDKYWLPLWDHITPAAQNLWTAYLQGGNVKAALEELRTNCYKTWPEIQKLNMEKKQLLYAHGLNPEVIEMIYVRLFTAYTQGDRGTFESLGKIQSNWLESNGLPPYWCPNYPEVPFQQQPNKNPSPPGGNPPPQGHRTPETAPQGPGTLNIPQGTSAQGTELLTPQQSGTMTSLSEQPSTPNPSTAGLGGSAFSNCPICKQAPSGRLCQCRGCAIQCHWDLCVNCRSQKLYEPGAPPTPPSTQGSPPSNSASTPQNSPSPPSNSASNPRNSPSPSQNSSPPQDTSTSGSARRRHVSVPARRVARCIRPGYTAAGEKITHAEIYGIGGRVVVETDNGGRKLLTQSEAGGRAVIDGALQCHEVGGFQSSGWKELGKRVSEMGEHGVAWVALGSWNPYNKRLPNVVCGFYHHLDGNYTEIVGSRSNLKLCLGARVAETMLAEAIAPEGSDATSVEEALEDLQEAELRRQAEDRERLEITCNQQTTFKKFLEVCHDCLSQPLVAGTPSRSTKERIPLPTGKYCPTNLCPWLDCSVQQQEIFNAVCSYLQPTGGDAPRLFTPPLELHGLGRWFGRRRLQSEKDLESYERFAVEDHICDIIAELCIIPDAQNRFHLGDGVVFDNHANTLDGPEDDTAVVDESSSQRLQADQFCIHQVNGTAKSLLTTVEYKPPHKLSAENLRTGLRLMEFWKEVVQRPTIPTDQNEKLRYNAEQLTGSALAQEYHIMIQEGLKYSYITTGFALVLLRVLYDNSSTLYYYLCESNMDVHSENPGAFNQPKTAIARVLCLCLMSFLAQTHDQSWRNDARSQLHLWETSFDHARSQIPNEELEQAPPDSEYTSSEHTVSEYLPSSPLQPPPEQRRPTRSQADCMPMDSTLPHGPVNSSDSDSGPAAQSQKQGFSQVMSSPVNQPSAVRPTRSSKPAGDACPQPIDYCTQQCLLGLHEEKVRLLKQQLDHDLDHNCTPFGDCGSYGAPFKITCATYGYTVVGKGTTSWLWKEVSREVEVYQILRSLQGIAIPVFLRAIDLRLVYFLHGAGEIRHMLLMGWGGESLERAEKSPTLTHEIRHEIHQSTRQIRKLGVMHNDLRRGNLLWNPELRWVLVIDFHKSNADCRPTGKRIKSLKELPNQTKRRRLLSGVASLG</sequence>
<protein>
    <recommendedName>
        <fullName evidence="4">Protein kinase domain-containing protein</fullName>
    </recommendedName>
</protein>
<dbReference type="GeneID" id="8505294"/>
<feature type="compositionally biased region" description="Polar residues" evidence="1">
    <location>
        <begin position="19"/>
        <end position="40"/>
    </location>
</feature>
<feature type="compositionally biased region" description="Polar residues" evidence="1">
    <location>
        <begin position="55"/>
        <end position="67"/>
    </location>
</feature>
<organism evidence="2 3">
    <name type="scientific">Blastomyces gilchristii (strain SLH14081)</name>
    <name type="common">Blastomyces dermatitidis</name>
    <dbReference type="NCBI Taxonomy" id="559298"/>
    <lineage>
        <taxon>Eukaryota</taxon>
        <taxon>Fungi</taxon>
        <taxon>Dikarya</taxon>
        <taxon>Ascomycota</taxon>
        <taxon>Pezizomycotina</taxon>
        <taxon>Eurotiomycetes</taxon>
        <taxon>Eurotiomycetidae</taxon>
        <taxon>Onygenales</taxon>
        <taxon>Ajellomycetaceae</taxon>
        <taxon>Blastomyces</taxon>
    </lineage>
</organism>
<feature type="region of interest" description="Disordered" evidence="1">
    <location>
        <begin position="1"/>
        <end position="100"/>
    </location>
</feature>
<feature type="compositionally biased region" description="Polar residues" evidence="1">
    <location>
        <begin position="504"/>
        <end position="539"/>
    </location>
</feature>
<dbReference type="EMBL" id="GG657453">
    <property type="protein sequence ID" value="OAT07640.1"/>
    <property type="molecule type" value="Genomic_DNA"/>
</dbReference>
<dbReference type="Proteomes" id="UP000002038">
    <property type="component" value="Unassembled WGS sequence"/>
</dbReference>
<feature type="compositionally biased region" description="Pro residues" evidence="1">
    <location>
        <begin position="477"/>
        <end position="488"/>
    </location>
</feature>
<dbReference type="OrthoDB" id="2156052at2759"/>
<keyword evidence="3" id="KW-1185">Reference proteome</keyword>
<dbReference type="Gene3D" id="1.10.510.10">
    <property type="entry name" value="Transferase(Phosphotransferase) domain 1"/>
    <property type="match status" value="1"/>
</dbReference>
<feature type="region of interest" description="Disordered" evidence="1">
    <location>
        <begin position="1175"/>
        <end position="1274"/>
    </location>
</feature>
<evidence type="ECO:0000313" key="3">
    <source>
        <dbReference type="Proteomes" id="UP000002038"/>
    </source>
</evidence>
<evidence type="ECO:0000256" key="1">
    <source>
        <dbReference type="SAM" id="MobiDB-lite"/>
    </source>
</evidence>
<gene>
    <name evidence="2" type="ORF">BDBG_16874</name>
</gene>
<reference evidence="3" key="1">
    <citation type="journal article" date="2015" name="PLoS Genet.">
        <title>The dynamic genome and transcriptome of the human fungal pathogen Blastomyces and close relative Emmonsia.</title>
        <authorList>
            <person name="Munoz J.F."/>
            <person name="Gauthier G.M."/>
            <person name="Desjardins C.A."/>
            <person name="Gallo J.E."/>
            <person name="Holder J."/>
            <person name="Sullivan T.D."/>
            <person name="Marty A.J."/>
            <person name="Carmen J.C."/>
            <person name="Chen Z."/>
            <person name="Ding L."/>
            <person name="Gujja S."/>
            <person name="Magrini V."/>
            <person name="Misas E."/>
            <person name="Mitreva M."/>
            <person name="Priest M."/>
            <person name="Saif S."/>
            <person name="Whiston E.A."/>
            <person name="Young S."/>
            <person name="Zeng Q."/>
            <person name="Goldman W.E."/>
            <person name="Mardis E.R."/>
            <person name="Taylor J.W."/>
            <person name="McEwen J.G."/>
            <person name="Clay O.K."/>
            <person name="Klein B.S."/>
            <person name="Cuomo C.A."/>
        </authorList>
    </citation>
    <scope>NUCLEOTIDE SEQUENCE [LARGE SCALE GENOMIC DNA]</scope>
    <source>
        <strain evidence="3">SLH14081</strain>
    </source>
</reference>
<feature type="region of interest" description="Disordered" evidence="1">
    <location>
        <begin position="588"/>
        <end position="652"/>
    </location>
</feature>
<evidence type="ECO:0008006" key="4">
    <source>
        <dbReference type="Google" id="ProtNLM"/>
    </source>
</evidence>
<feature type="compositionally biased region" description="Low complexity" evidence="1">
    <location>
        <begin position="595"/>
        <end position="641"/>
    </location>
</feature>
<feature type="compositionally biased region" description="Polar residues" evidence="1">
    <location>
        <begin position="1230"/>
        <end position="1268"/>
    </location>
</feature>
<proteinExistence type="predicted"/>
<dbReference type="SUPFAM" id="SSF56112">
    <property type="entry name" value="Protein kinase-like (PK-like)"/>
    <property type="match status" value="1"/>
</dbReference>
<dbReference type="VEuPathDB" id="FungiDB:BDBG_16874"/>
<feature type="region of interest" description="Disordered" evidence="1">
    <location>
        <begin position="463"/>
        <end position="540"/>
    </location>
</feature>